<gene>
    <name evidence="2" type="ORF">ABGB03_00235</name>
</gene>
<protein>
    <submittedName>
        <fullName evidence="2">Uncharacterized protein</fullName>
    </submittedName>
</protein>
<organism evidence="2">
    <name type="scientific">Pontimicrobium sp. SW4</name>
    <dbReference type="NCBI Taxonomy" id="3153519"/>
    <lineage>
        <taxon>Bacteria</taxon>
        <taxon>Pseudomonadati</taxon>
        <taxon>Bacteroidota</taxon>
        <taxon>Flavobacteriia</taxon>
        <taxon>Flavobacteriales</taxon>
        <taxon>Flavobacteriaceae</taxon>
        <taxon>Pontimicrobium</taxon>
    </lineage>
</organism>
<reference evidence="2" key="1">
    <citation type="submission" date="2024-05" db="EMBL/GenBank/DDBJ databases">
        <title>Pontimicrobium maritimus sp. nov., isolated form sea water.</title>
        <authorList>
            <person name="Muhammad N."/>
            <person name="Vuong T.Q."/>
            <person name="Han H.L."/>
            <person name="Kim S.-G."/>
        </authorList>
    </citation>
    <scope>NUCLEOTIDE SEQUENCE</scope>
    <source>
        <strain evidence="2">SW4</strain>
    </source>
</reference>
<feature type="transmembrane region" description="Helical" evidence="1">
    <location>
        <begin position="92"/>
        <end position="115"/>
    </location>
</feature>
<proteinExistence type="predicted"/>
<keyword evidence="1" id="KW-0472">Membrane</keyword>
<evidence type="ECO:0000256" key="1">
    <source>
        <dbReference type="SAM" id="Phobius"/>
    </source>
</evidence>
<dbReference type="EMBL" id="CP157199">
    <property type="protein sequence ID" value="XBG61348.1"/>
    <property type="molecule type" value="Genomic_DNA"/>
</dbReference>
<sequence>MKQNYIHIKTESLNNNCPECFSTEGLQLSFNQKHTETRFYKSWTNDIIHELKCSVCNTEIFPIRWTDEIDRVVDYKKKAFTPKPKSFKLKQLAWVLLISLDVLILIGILIGIGVIKI</sequence>
<keyword evidence="1" id="KW-0812">Transmembrane</keyword>
<keyword evidence="1" id="KW-1133">Transmembrane helix</keyword>
<name>A0AAU7BTD4_9FLAO</name>
<dbReference type="RefSeq" id="WP_347923807.1">
    <property type="nucleotide sequence ID" value="NZ_CP157199.1"/>
</dbReference>
<evidence type="ECO:0000313" key="2">
    <source>
        <dbReference type="EMBL" id="XBG61348.1"/>
    </source>
</evidence>
<accession>A0AAU7BTD4</accession>
<dbReference type="AlphaFoldDB" id="A0AAU7BTD4"/>